<feature type="transmembrane region" description="Helical" evidence="2">
    <location>
        <begin position="41"/>
        <end position="60"/>
    </location>
</feature>
<proteinExistence type="predicted"/>
<feature type="coiled-coil region" evidence="1">
    <location>
        <begin position="1"/>
        <end position="28"/>
    </location>
</feature>
<keyword evidence="1" id="KW-0175">Coiled coil</keyword>
<protein>
    <submittedName>
        <fullName evidence="3">Uncharacterized protein</fullName>
    </submittedName>
</protein>
<evidence type="ECO:0000313" key="3">
    <source>
        <dbReference type="EMBL" id="KAF3585457.1"/>
    </source>
</evidence>
<dbReference type="Proteomes" id="UP000712600">
    <property type="component" value="Unassembled WGS sequence"/>
</dbReference>
<evidence type="ECO:0000256" key="1">
    <source>
        <dbReference type="SAM" id="Coils"/>
    </source>
</evidence>
<keyword evidence="2" id="KW-1133">Transmembrane helix</keyword>
<keyword evidence="2" id="KW-0812">Transmembrane</keyword>
<evidence type="ECO:0000256" key="2">
    <source>
        <dbReference type="SAM" id="Phobius"/>
    </source>
</evidence>
<dbReference type="EMBL" id="QGKX02000088">
    <property type="protein sequence ID" value="KAF3585457.1"/>
    <property type="molecule type" value="Genomic_DNA"/>
</dbReference>
<sequence>MRDFQTQLRRLKEEGTESEQKLLLLEKTVHELGKENSRVKLMMCLLVLIGFVFLVLRGVASKASDGSVLSPHEWLYK</sequence>
<evidence type="ECO:0000313" key="4">
    <source>
        <dbReference type="Proteomes" id="UP000712600"/>
    </source>
</evidence>
<gene>
    <name evidence="3" type="ORF">F2Q69_00025849</name>
</gene>
<comment type="caution">
    <text evidence="3">The sequence shown here is derived from an EMBL/GenBank/DDBJ whole genome shotgun (WGS) entry which is preliminary data.</text>
</comment>
<dbReference type="AlphaFoldDB" id="A0A8S9RXD4"/>
<name>A0A8S9RXD4_BRACR</name>
<reference evidence="3" key="1">
    <citation type="submission" date="2019-12" db="EMBL/GenBank/DDBJ databases">
        <title>Genome sequencing and annotation of Brassica cretica.</title>
        <authorList>
            <person name="Studholme D.J."/>
            <person name="Sarris P."/>
        </authorList>
    </citation>
    <scope>NUCLEOTIDE SEQUENCE</scope>
    <source>
        <strain evidence="3">PFS-109/04</strain>
        <tissue evidence="3">Leaf</tissue>
    </source>
</reference>
<keyword evidence="2" id="KW-0472">Membrane</keyword>
<organism evidence="3 4">
    <name type="scientific">Brassica cretica</name>
    <name type="common">Mustard</name>
    <dbReference type="NCBI Taxonomy" id="69181"/>
    <lineage>
        <taxon>Eukaryota</taxon>
        <taxon>Viridiplantae</taxon>
        <taxon>Streptophyta</taxon>
        <taxon>Embryophyta</taxon>
        <taxon>Tracheophyta</taxon>
        <taxon>Spermatophyta</taxon>
        <taxon>Magnoliopsida</taxon>
        <taxon>eudicotyledons</taxon>
        <taxon>Gunneridae</taxon>
        <taxon>Pentapetalae</taxon>
        <taxon>rosids</taxon>
        <taxon>malvids</taxon>
        <taxon>Brassicales</taxon>
        <taxon>Brassicaceae</taxon>
        <taxon>Brassiceae</taxon>
        <taxon>Brassica</taxon>
    </lineage>
</organism>
<accession>A0A8S9RXD4</accession>